<evidence type="ECO:0000313" key="2">
    <source>
        <dbReference type="Proteomes" id="UP001186974"/>
    </source>
</evidence>
<reference evidence="1" key="1">
    <citation type="submission" date="2024-09" db="EMBL/GenBank/DDBJ databases">
        <title>Black Yeasts Isolated from many extreme environments.</title>
        <authorList>
            <person name="Coleine C."/>
            <person name="Stajich J.E."/>
            <person name="Selbmann L."/>
        </authorList>
    </citation>
    <scope>NUCLEOTIDE SEQUENCE</scope>
    <source>
        <strain evidence="1">CCFEE 5737</strain>
    </source>
</reference>
<dbReference type="EMBL" id="JAWDJW010001615">
    <property type="protein sequence ID" value="KAK3078783.1"/>
    <property type="molecule type" value="Genomic_DNA"/>
</dbReference>
<organism evidence="1 2">
    <name type="scientific">Coniosporium uncinatum</name>
    <dbReference type="NCBI Taxonomy" id="93489"/>
    <lineage>
        <taxon>Eukaryota</taxon>
        <taxon>Fungi</taxon>
        <taxon>Dikarya</taxon>
        <taxon>Ascomycota</taxon>
        <taxon>Pezizomycotina</taxon>
        <taxon>Dothideomycetes</taxon>
        <taxon>Dothideomycetes incertae sedis</taxon>
        <taxon>Coniosporium</taxon>
    </lineage>
</organism>
<proteinExistence type="predicted"/>
<comment type="caution">
    <text evidence="1">The sequence shown here is derived from an EMBL/GenBank/DDBJ whole genome shotgun (WGS) entry which is preliminary data.</text>
</comment>
<protein>
    <submittedName>
        <fullName evidence="1">Uncharacterized protein</fullName>
    </submittedName>
</protein>
<sequence length="224" mass="25142">MEIDLLDGYNRFTGRDRMKDGSWHQATNSLKLILCSRSDAECHAKPATEKTIFLAVVQRKMNNGFNLPMRYERYFVLWSSVPPFEMLAVSRFPVLMANETASGFSAEENWEGDDSAASTESLVGVEEYARLVGNGVKRDMWYYFTYTVSIAWAWRGKDEEGDGKETLREMQSGYLDDDVLLGIGLNDQGQGFAKVRAVELLQCLRTCPGMEDAGKAGVANESED</sequence>
<accession>A0ACC3DQ80</accession>
<evidence type="ECO:0000313" key="1">
    <source>
        <dbReference type="EMBL" id="KAK3078783.1"/>
    </source>
</evidence>
<name>A0ACC3DQ80_9PEZI</name>
<gene>
    <name evidence="1" type="ORF">LTS18_006628</name>
</gene>
<keyword evidence="2" id="KW-1185">Reference proteome</keyword>
<dbReference type="Proteomes" id="UP001186974">
    <property type="component" value="Unassembled WGS sequence"/>
</dbReference>